<gene>
    <name evidence="7" type="ORF">NX794_15725</name>
</gene>
<evidence type="ECO:0000256" key="2">
    <source>
        <dbReference type="ARBA" id="ARBA00022670"/>
    </source>
</evidence>
<keyword evidence="3" id="KW-0378">Hydrolase</keyword>
<keyword evidence="2" id="KW-0645">Protease</keyword>
<comment type="caution">
    <text evidence="7">The sequence shown here is derived from an EMBL/GenBank/DDBJ whole genome shotgun (WGS) entry which is preliminary data.</text>
</comment>
<dbReference type="Pfam" id="PF00877">
    <property type="entry name" value="NLPC_P60"/>
    <property type="match status" value="1"/>
</dbReference>
<feature type="region of interest" description="Disordered" evidence="5">
    <location>
        <begin position="33"/>
        <end position="55"/>
    </location>
</feature>
<comment type="similarity">
    <text evidence="1">Belongs to the peptidase C40 family.</text>
</comment>
<dbReference type="EMBL" id="JANUGP010000010">
    <property type="protein sequence ID" value="MCS0602648.1"/>
    <property type="molecule type" value="Genomic_DNA"/>
</dbReference>
<evidence type="ECO:0000259" key="6">
    <source>
        <dbReference type="PROSITE" id="PS51935"/>
    </source>
</evidence>
<dbReference type="PANTHER" id="PTHR47359:SF3">
    <property type="entry name" value="NLP_P60 DOMAIN-CONTAINING PROTEIN-RELATED"/>
    <property type="match status" value="1"/>
</dbReference>
<accession>A0ABT2B293</accession>
<feature type="compositionally biased region" description="Low complexity" evidence="5">
    <location>
        <begin position="89"/>
        <end position="101"/>
    </location>
</feature>
<dbReference type="RefSeq" id="WP_258779158.1">
    <property type="nucleotide sequence ID" value="NZ_JANUGP010000010.1"/>
</dbReference>
<feature type="region of interest" description="Disordered" evidence="5">
    <location>
        <begin position="73"/>
        <end position="230"/>
    </location>
</feature>
<dbReference type="PANTHER" id="PTHR47359">
    <property type="entry name" value="PEPTIDOGLYCAN DL-ENDOPEPTIDASE CWLO"/>
    <property type="match status" value="1"/>
</dbReference>
<keyword evidence="8" id="KW-1185">Reference proteome</keyword>
<feature type="compositionally biased region" description="Polar residues" evidence="5">
    <location>
        <begin position="205"/>
        <end position="220"/>
    </location>
</feature>
<sequence length="409" mass="42271">MAPENRDEVRRRIASLYDRAEDATGNFNATRAMAGRSRSRGVPLAKRRGDGADPSLDELTRRWFDAARAGLGPTVPAVLPADRRPLPAPAASRDTAPAAGPRALEPGLRETLALESGPHETSALESGPRVPPALEPGAREPLALPSAERPALESGLSVPPPEPERGTDRAGRGSMRALPSGGPSPAPESGPTPALESGPTASPIAATTPQPSATVTTPLTGTAFAGPPVPLTPLPMPRVLSGRPSPVLSKDGNRSRLAAAQALFDRHTARLALSDTGSVILPAVPPRSPYASRAARAVAFARAQVGKPCVWGATGPGSYDCSSLTRAAWKAAGVTLPRAAHRQALAGTPVTLAELEPGDLVVFFDDDRHVGLHIGDGMMVHAPGPGSTIREESVFGAGETAIHRIVRPS</sequence>
<evidence type="ECO:0000256" key="4">
    <source>
        <dbReference type="ARBA" id="ARBA00022807"/>
    </source>
</evidence>
<dbReference type="InterPro" id="IPR038765">
    <property type="entry name" value="Papain-like_cys_pep_sf"/>
</dbReference>
<evidence type="ECO:0000256" key="1">
    <source>
        <dbReference type="ARBA" id="ARBA00007074"/>
    </source>
</evidence>
<evidence type="ECO:0000313" key="8">
    <source>
        <dbReference type="Proteomes" id="UP001205612"/>
    </source>
</evidence>
<keyword evidence="4" id="KW-0788">Thiol protease</keyword>
<organism evidence="7 8">
    <name type="scientific">Streptomyces pyxinicus</name>
    <dbReference type="NCBI Taxonomy" id="2970331"/>
    <lineage>
        <taxon>Bacteria</taxon>
        <taxon>Bacillati</taxon>
        <taxon>Actinomycetota</taxon>
        <taxon>Actinomycetes</taxon>
        <taxon>Kitasatosporales</taxon>
        <taxon>Streptomycetaceae</taxon>
        <taxon>Streptomyces</taxon>
    </lineage>
</organism>
<dbReference type="InterPro" id="IPR000064">
    <property type="entry name" value="NLP_P60_dom"/>
</dbReference>
<feature type="domain" description="NlpC/P60" evidence="6">
    <location>
        <begin position="291"/>
        <end position="409"/>
    </location>
</feature>
<evidence type="ECO:0000256" key="3">
    <source>
        <dbReference type="ARBA" id="ARBA00022801"/>
    </source>
</evidence>
<dbReference type="Proteomes" id="UP001205612">
    <property type="component" value="Unassembled WGS sequence"/>
</dbReference>
<reference evidence="7 8" key="1">
    <citation type="submission" date="2022-08" db="EMBL/GenBank/DDBJ databases">
        <authorList>
            <person name="Somphong A."/>
            <person name="Phongsopitanun W."/>
        </authorList>
    </citation>
    <scope>NUCLEOTIDE SEQUENCE [LARGE SCALE GENOMIC DNA]</scope>
    <source>
        <strain evidence="7 8">LP11</strain>
    </source>
</reference>
<protein>
    <submittedName>
        <fullName evidence="7">NlpC/P60 family protein</fullName>
    </submittedName>
</protein>
<feature type="compositionally biased region" description="Basic and acidic residues" evidence="5">
    <location>
        <begin position="162"/>
        <end position="171"/>
    </location>
</feature>
<dbReference type="InterPro" id="IPR051794">
    <property type="entry name" value="PG_Endopeptidase_C40"/>
</dbReference>
<dbReference type="SUPFAM" id="SSF54001">
    <property type="entry name" value="Cysteine proteinases"/>
    <property type="match status" value="1"/>
</dbReference>
<dbReference type="PROSITE" id="PS51935">
    <property type="entry name" value="NLPC_P60"/>
    <property type="match status" value="1"/>
</dbReference>
<proteinExistence type="inferred from homology"/>
<evidence type="ECO:0000256" key="5">
    <source>
        <dbReference type="SAM" id="MobiDB-lite"/>
    </source>
</evidence>
<evidence type="ECO:0000313" key="7">
    <source>
        <dbReference type="EMBL" id="MCS0602648.1"/>
    </source>
</evidence>
<dbReference type="Gene3D" id="3.90.1720.10">
    <property type="entry name" value="endopeptidase domain like (from Nostoc punctiforme)"/>
    <property type="match status" value="1"/>
</dbReference>
<name>A0ABT2B293_9ACTN</name>